<dbReference type="EMBL" id="AGNL01043228">
    <property type="protein sequence ID" value="EJK50660.1"/>
    <property type="molecule type" value="Genomic_DNA"/>
</dbReference>
<sequence>ASAALSGSFHILFEPNAAAALATASTAASIVMGGEILWATGLNNAPIAANKVSLDVPRRRVSPHAAHLSL</sequence>
<name>K0RBT9_THAOC</name>
<gene>
    <name evidence="1" type="ORF">THAOC_30301</name>
</gene>
<accession>K0RBT9</accession>
<feature type="non-terminal residue" evidence="1">
    <location>
        <position position="1"/>
    </location>
</feature>
<evidence type="ECO:0000313" key="1">
    <source>
        <dbReference type="EMBL" id="EJK50660.1"/>
    </source>
</evidence>
<protein>
    <submittedName>
        <fullName evidence="1">Uncharacterized protein</fullName>
    </submittedName>
</protein>
<dbReference type="AlphaFoldDB" id="K0RBT9"/>
<comment type="caution">
    <text evidence="1">The sequence shown here is derived from an EMBL/GenBank/DDBJ whole genome shotgun (WGS) entry which is preliminary data.</text>
</comment>
<organism evidence="1 2">
    <name type="scientific">Thalassiosira oceanica</name>
    <name type="common">Marine diatom</name>
    <dbReference type="NCBI Taxonomy" id="159749"/>
    <lineage>
        <taxon>Eukaryota</taxon>
        <taxon>Sar</taxon>
        <taxon>Stramenopiles</taxon>
        <taxon>Ochrophyta</taxon>
        <taxon>Bacillariophyta</taxon>
        <taxon>Coscinodiscophyceae</taxon>
        <taxon>Thalassiosirophycidae</taxon>
        <taxon>Thalassiosirales</taxon>
        <taxon>Thalassiosiraceae</taxon>
        <taxon>Thalassiosira</taxon>
    </lineage>
</organism>
<evidence type="ECO:0000313" key="2">
    <source>
        <dbReference type="Proteomes" id="UP000266841"/>
    </source>
</evidence>
<proteinExistence type="predicted"/>
<reference evidence="1 2" key="1">
    <citation type="journal article" date="2012" name="Genome Biol.">
        <title>Genome and low-iron response of an oceanic diatom adapted to chronic iron limitation.</title>
        <authorList>
            <person name="Lommer M."/>
            <person name="Specht M."/>
            <person name="Roy A.S."/>
            <person name="Kraemer L."/>
            <person name="Andreson R."/>
            <person name="Gutowska M.A."/>
            <person name="Wolf J."/>
            <person name="Bergner S.V."/>
            <person name="Schilhabel M.B."/>
            <person name="Klostermeier U.C."/>
            <person name="Beiko R.G."/>
            <person name="Rosenstiel P."/>
            <person name="Hippler M."/>
            <person name="Laroche J."/>
        </authorList>
    </citation>
    <scope>NUCLEOTIDE SEQUENCE [LARGE SCALE GENOMIC DNA]</scope>
    <source>
        <strain evidence="1 2">CCMP1005</strain>
    </source>
</reference>
<dbReference type="Proteomes" id="UP000266841">
    <property type="component" value="Unassembled WGS sequence"/>
</dbReference>
<keyword evidence="2" id="KW-1185">Reference proteome</keyword>